<evidence type="ECO:0000313" key="1">
    <source>
        <dbReference type="EMBL" id="GER99359.1"/>
    </source>
</evidence>
<sequence length="75" mass="8050">MGPEFSFLGRREPEVDVADGGRVLPGHEQHAMADGLGVQPVEKIVFLPQGSHELGEISAIRPSDSNMSHKPHIPG</sequence>
<comment type="caution">
    <text evidence="1">The sequence shown here is derived from an EMBL/GenBank/DDBJ whole genome shotgun (WGS) entry which is preliminary data.</text>
</comment>
<organism evidence="1 2">
    <name type="scientific">Acrocarpospora corrugata</name>
    <dbReference type="NCBI Taxonomy" id="35763"/>
    <lineage>
        <taxon>Bacteria</taxon>
        <taxon>Bacillati</taxon>
        <taxon>Actinomycetota</taxon>
        <taxon>Actinomycetes</taxon>
        <taxon>Streptosporangiales</taxon>
        <taxon>Streptosporangiaceae</taxon>
        <taxon>Acrocarpospora</taxon>
    </lineage>
</organism>
<evidence type="ECO:0000313" key="2">
    <source>
        <dbReference type="Proteomes" id="UP000334990"/>
    </source>
</evidence>
<keyword evidence="2" id="KW-1185">Reference proteome</keyword>
<dbReference type="Proteomes" id="UP000334990">
    <property type="component" value="Unassembled WGS sequence"/>
</dbReference>
<dbReference type="EMBL" id="BLAD01000040">
    <property type="protein sequence ID" value="GER99359.1"/>
    <property type="molecule type" value="Genomic_DNA"/>
</dbReference>
<protein>
    <submittedName>
        <fullName evidence="1">Uncharacterized protein</fullName>
    </submittedName>
</protein>
<dbReference type="AlphaFoldDB" id="A0A5M3VTY5"/>
<accession>A0A5M3VTY5</accession>
<reference evidence="1 2" key="1">
    <citation type="submission" date="2019-10" db="EMBL/GenBank/DDBJ databases">
        <title>Whole genome shotgun sequence of Acrocarpospora corrugata NBRC 13972.</title>
        <authorList>
            <person name="Ichikawa N."/>
            <person name="Kimura A."/>
            <person name="Kitahashi Y."/>
            <person name="Komaki H."/>
            <person name="Oguchi A."/>
        </authorList>
    </citation>
    <scope>NUCLEOTIDE SEQUENCE [LARGE SCALE GENOMIC DNA]</scope>
    <source>
        <strain evidence="1 2">NBRC 13972</strain>
    </source>
</reference>
<name>A0A5M3VTY5_9ACTN</name>
<gene>
    <name evidence="1" type="ORF">Acor_14230</name>
</gene>
<proteinExistence type="predicted"/>